<protein>
    <recommendedName>
        <fullName evidence="4">AB hydrolase-1 domain-containing protein</fullName>
    </recommendedName>
</protein>
<dbReference type="EMBL" id="JAPEVB010000004">
    <property type="protein sequence ID" value="KAJ4389558.1"/>
    <property type="molecule type" value="Genomic_DNA"/>
</dbReference>
<evidence type="ECO:0000256" key="1">
    <source>
        <dbReference type="SAM" id="SignalP"/>
    </source>
</evidence>
<reference evidence="2" key="1">
    <citation type="submission" date="2022-10" db="EMBL/GenBank/DDBJ databases">
        <title>Tapping the CABI collections for fungal endophytes: first genome assemblies for Collariella, Neodidymelliopsis, Ascochyta clinopodiicola, Didymella pomorum, Didymosphaeria variabile, Neocosmospora piperis and Neocucurbitaria cava.</title>
        <authorList>
            <person name="Hill R."/>
        </authorList>
    </citation>
    <scope>NUCLEOTIDE SEQUENCE</scope>
    <source>
        <strain evidence="2">IMI 355082</strain>
    </source>
</reference>
<evidence type="ECO:0000313" key="3">
    <source>
        <dbReference type="Proteomes" id="UP001140453"/>
    </source>
</evidence>
<dbReference type="Proteomes" id="UP001140453">
    <property type="component" value="Unassembled WGS sequence"/>
</dbReference>
<dbReference type="SUPFAM" id="SSF53474">
    <property type="entry name" value="alpha/beta-Hydrolases"/>
    <property type="match status" value="1"/>
</dbReference>
<sequence length="382" mass="40826">MRSCPSSSTTLSAILGLAVLSSARSCQNITVEVPVDARNAVFNLTAPSSNIAVTNYILNQAQQGHNYSSTILTGYASIQKTYQIAATYCEPDSGPSTTLQLLTHGIGFDRTYWDVSINGYNYSYVERATDEYGFSTFAWDRLGIAQSQHGEAINEIQSSLEIAALYTLTKQLRSGKIPGISCPFSKVVHVGHSFGSIQSYSLAVLHPEVTDGLVLTGFTQATAFVPYFLLGGNFVMANGVASFKDYPNGYLAAGDPSGVQTNFFSPGAFSPELLNLGYNSGQPVTVGELLTIAAQTSSPNPLTGPVLIITGGRDIPFCGGDCRITGNASLPNYLEMSRAYFPKTSKFEAVVVGEAGHGLNLEYSHPYTYGTILDFVTQNVGK</sequence>
<comment type="caution">
    <text evidence="2">The sequence shown here is derived from an EMBL/GenBank/DDBJ whole genome shotgun (WGS) entry which is preliminary data.</text>
</comment>
<accession>A0A9W8YPB5</accession>
<dbReference type="Gene3D" id="3.40.50.1820">
    <property type="entry name" value="alpha/beta hydrolase"/>
    <property type="match status" value="1"/>
</dbReference>
<dbReference type="InterPro" id="IPR029058">
    <property type="entry name" value="AB_hydrolase_fold"/>
</dbReference>
<keyword evidence="3" id="KW-1185">Reference proteome</keyword>
<evidence type="ECO:0008006" key="4">
    <source>
        <dbReference type="Google" id="ProtNLM"/>
    </source>
</evidence>
<keyword evidence="1" id="KW-0732">Signal</keyword>
<evidence type="ECO:0000313" key="2">
    <source>
        <dbReference type="EMBL" id="KAJ4389558.1"/>
    </source>
</evidence>
<dbReference type="OrthoDB" id="190201at2759"/>
<gene>
    <name evidence="2" type="ORF">N0V93_007028</name>
</gene>
<proteinExistence type="predicted"/>
<feature type="signal peptide" evidence="1">
    <location>
        <begin position="1"/>
        <end position="23"/>
    </location>
</feature>
<name>A0A9W8YPB5_9PEZI</name>
<dbReference type="AlphaFoldDB" id="A0A9W8YPB5"/>
<organism evidence="2 3">
    <name type="scientific">Gnomoniopsis smithogilvyi</name>
    <dbReference type="NCBI Taxonomy" id="1191159"/>
    <lineage>
        <taxon>Eukaryota</taxon>
        <taxon>Fungi</taxon>
        <taxon>Dikarya</taxon>
        <taxon>Ascomycota</taxon>
        <taxon>Pezizomycotina</taxon>
        <taxon>Sordariomycetes</taxon>
        <taxon>Sordariomycetidae</taxon>
        <taxon>Diaporthales</taxon>
        <taxon>Gnomoniaceae</taxon>
        <taxon>Gnomoniopsis</taxon>
    </lineage>
</organism>
<feature type="chain" id="PRO_5040924896" description="AB hydrolase-1 domain-containing protein" evidence="1">
    <location>
        <begin position="24"/>
        <end position="382"/>
    </location>
</feature>